<keyword evidence="2 4" id="KW-0472">Membrane</keyword>
<gene>
    <name evidence="4" type="primary">bamB</name>
    <name evidence="6" type="ORF">AO384_1766</name>
</gene>
<dbReference type="HAMAP" id="MF_00923">
    <property type="entry name" value="OM_assembly_BamB"/>
    <property type="match status" value="1"/>
</dbReference>
<evidence type="ECO:0000259" key="5">
    <source>
        <dbReference type="Pfam" id="PF13360"/>
    </source>
</evidence>
<dbReference type="SMART" id="SM00564">
    <property type="entry name" value="PQQ"/>
    <property type="match status" value="6"/>
</dbReference>
<keyword evidence="4" id="KW-0449">Lipoprotein</keyword>
<dbReference type="PANTHER" id="PTHR34512">
    <property type="entry name" value="CELL SURFACE PROTEIN"/>
    <property type="match status" value="1"/>
</dbReference>
<feature type="domain" description="Pyrrolo-quinoline quinone repeat" evidence="5">
    <location>
        <begin position="98"/>
        <end position="321"/>
    </location>
</feature>
<dbReference type="InterPro" id="IPR011047">
    <property type="entry name" value="Quinoprotein_ADH-like_sf"/>
</dbReference>
<dbReference type="GO" id="GO:0043165">
    <property type="term" value="P:Gram-negative-bacterium-type cell outer membrane assembly"/>
    <property type="evidence" value="ECO:0007669"/>
    <property type="project" value="UniProtKB-UniRule"/>
</dbReference>
<evidence type="ECO:0000313" key="6">
    <source>
        <dbReference type="EMBL" id="OAU94409.1"/>
    </source>
</evidence>
<dbReference type="Gene3D" id="2.130.10.10">
    <property type="entry name" value="YVTN repeat-like/Quinoprotein amine dehydrogenase"/>
    <property type="match status" value="1"/>
</dbReference>
<comment type="similarity">
    <text evidence="4">Belongs to the BamB family.</text>
</comment>
<keyword evidence="1 4" id="KW-0732">Signal</keyword>
<dbReference type="InterPro" id="IPR002372">
    <property type="entry name" value="PQQ_rpt_dom"/>
</dbReference>
<organism evidence="6 7">
    <name type="scientific">Moraxella catarrhalis</name>
    <name type="common">Branhamella catarrhalis</name>
    <dbReference type="NCBI Taxonomy" id="480"/>
    <lineage>
        <taxon>Bacteria</taxon>
        <taxon>Pseudomonadati</taxon>
        <taxon>Pseudomonadota</taxon>
        <taxon>Gammaproteobacteria</taxon>
        <taxon>Moraxellales</taxon>
        <taxon>Moraxellaceae</taxon>
        <taxon>Moraxella</taxon>
    </lineage>
</organism>
<dbReference type="SUPFAM" id="SSF50998">
    <property type="entry name" value="Quinoprotein alcohol dehydrogenase-like"/>
    <property type="match status" value="1"/>
</dbReference>
<sequence length="392" mass="41109">MYQRFINTALVAALAVTMVGCGTKAIKPTERKPAKLVNIQAPVAVLTQVSSVRLGQGRSALSRSGAKVRKDVIDLQIAPLADGMIAASRSGIVSGYMGGSTAWQYNAEDAITSGVGIDDQGRVAVIGTRSGKLIALDARTGAPRWTAELGSSSLAPALISGDKVIAITNSGAIFGLDINSGATVWQYNTQAPNTSVRGMAKPLALDARTVLIGGSDGRIHALDTMTGAPVWARRVGLAMGSGEIDRLRDVDGTPIVTGNHLYAASYSGQLTGFDMTTGRTMFVSELSSTKKLTTLANAIIGSSTDGDVVAFDRLTGDKLWENHDLKYRGLTNPVTIGSYIAVGDADGVVHILNHQGQIVSRVNTKGALTNLTVINHRLYAQSADGVVTVWQF</sequence>
<dbReference type="PROSITE" id="PS51257">
    <property type="entry name" value="PROKAR_LIPOPROTEIN"/>
    <property type="match status" value="1"/>
</dbReference>
<comment type="subunit">
    <text evidence="4">Part of the Bam complex.</text>
</comment>
<dbReference type="PANTHER" id="PTHR34512:SF30">
    <property type="entry name" value="OUTER MEMBRANE PROTEIN ASSEMBLY FACTOR BAMB"/>
    <property type="match status" value="1"/>
</dbReference>
<dbReference type="InterPro" id="IPR015943">
    <property type="entry name" value="WD40/YVTN_repeat-like_dom_sf"/>
</dbReference>
<dbReference type="NCBIfam" id="TIGR03300">
    <property type="entry name" value="assembly_YfgL"/>
    <property type="match status" value="1"/>
</dbReference>
<dbReference type="Pfam" id="PF13360">
    <property type="entry name" value="PQQ_2"/>
    <property type="match status" value="1"/>
</dbReference>
<reference evidence="6 7" key="1">
    <citation type="journal article" date="2016" name="Genome Biol. Evol.">
        <title>Comparative Genomic Analyses of the Moraxella catarrhalis Serosensitive and Seroresistant Lineages Demonstrate Their Independent Evolution.</title>
        <authorList>
            <person name="Earl J.P."/>
            <person name="de Vries S.P."/>
            <person name="Ahmed A."/>
            <person name="Powell E."/>
            <person name="Schultz M.P."/>
            <person name="Hermans P.W."/>
            <person name="Hill D.J."/>
            <person name="Zhou Z."/>
            <person name="Constantinidou C.I."/>
            <person name="Hu F.Z."/>
            <person name="Bootsma H.J."/>
            <person name="Ehrlich G.D."/>
        </authorList>
    </citation>
    <scope>NUCLEOTIDE SEQUENCE [LARGE SCALE GENOMIC DNA]</scope>
    <source>
        <strain evidence="6 7">Z7542</strain>
    </source>
</reference>
<comment type="caution">
    <text evidence="6">The sequence shown here is derived from an EMBL/GenBank/DDBJ whole genome shotgun (WGS) entry which is preliminary data.</text>
</comment>
<dbReference type="RefSeq" id="WP_064621349.1">
    <property type="nucleotide sequence ID" value="NZ_LXHC01000028.1"/>
</dbReference>
<evidence type="ECO:0000256" key="4">
    <source>
        <dbReference type="HAMAP-Rule" id="MF_00923"/>
    </source>
</evidence>
<dbReference type="AlphaFoldDB" id="A0A198UDE2"/>
<comment type="subcellular location">
    <subcellularLocation>
        <location evidence="4">Cell outer membrane</location>
        <topology evidence="4">Lipid-anchor</topology>
    </subcellularLocation>
</comment>
<keyword evidence="3 4" id="KW-0998">Cell outer membrane</keyword>
<protein>
    <recommendedName>
        <fullName evidence="4">Outer membrane protein assembly factor BamB</fullName>
    </recommendedName>
</protein>
<keyword evidence="4" id="KW-0564">Palmitate</keyword>
<dbReference type="GO" id="GO:0051205">
    <property type="term" value="P:protein insertion into membrane"/>
    <property type="evidence" value="ECO:0007669"/>
    <property type="project" value="UniProtKB-UniRule"/>
</dbReference>
<name>A0A198UDE2_MORCA</name>
<dbReference type="InterPro" id="IPR017687">
    <property type="entry name" value="BamB"/>
</dbReference>
<evidence type="ECO:0000256" key="1">
    <source>
        <dbReference type="ARBA" id="ARBA00022729"/>
    </source>
</evidence>
<dbReference type="PATRIC" id="fig|480.237.peg.349"/>
<dbReference type="GO" id="GO:0009279">
    <property type="term" value="C:cell outer membrane"/>
    <property type="evidence" value="ECO:0007669"/>
    <property type="project" value="UniProtKB-SubCell"/>
</dbReference>
<dbReference type="EMBL" id="LXHC01000028">
    <property type="protein sequence ID" value="OAU94409.1"/>
    <property type="molecule type" value="Genomic_DNA"/>
</dbReference>
<evidence type="ECO:0000256" key="3">
    <source>
        <dbReference type="ARBA" id="ARBA00023237"/>
    </source>
</evidence>
<accession>A0A198UDE2</accession>
<dbReference type="InterPro" id="IPR018391">
    <property type="entry name" value="PQQ_b-propeller_rpt"/>
</dbReference>
<dbReference type="OrthoDB" id="5173551at2"/>
<evidence type="ECO:0000256" key="2">
    <source>
        <dbReference type="ARBA" id="ARBA00023136"/>
    </source>
</evidence>
<proteinExistence type="inferred from homology"/>
<evidence type="ECO:0000313" key="7">
    <source>
        <dbReference type="Proteomes" id="UP000078228"/>
    </source>
</evidence>
<dbReference type="Proteomes" id="UP000078228">
    <property type="component" value="Unassembled WGS sequence"/>
</dbReference>
<keyword evidence="7" id="KW-1185">Reference proteome</keyword>
<comment type="function">
    <text evidence="4">Part of the outer membrane protein assembly complex, which is involved in assembly and insertion of beta-barrel proteins into the outer membrane.</text>
</comment>